<evidence type="ECO:0000313" key="1">
    <source>
        <dbReference type="EMBL" id="RCX18242.1"/>
    </source>
</evidence>
<dbReference type="InterPro" id="IPR018540">
    <property type="entry name" value="Spo0E-like"/>
</dbReference>
<dbReference type="Pfam" id="PF09388">
    <property type="entry name" value="SpoOE-like"/>
    <property type="match status" value="1"/>
</dbReference>
<evidence type="ECO:0000313" key="2">
    <source>
        <dbReference type="Proteomes" id="UP000253090"/>
    </source>
</evidence>
<dbReference type="GO" id="GO:0043937">
    <property type="term" value="P:regulation of sporulation"/>
    <property type="evidence" value="ECO:0007669"/>
    <property type="project" value="InterPro"/>
</dbReference>
<dbReference type="InterPro" id="IPR037208">
    <property type="entry name" value="Spo0E-like_sf"/>
</dbReference>
<sequence length="61" mass="7356">MNNKEYIKVRIEKERQILNQLAERYGLRHKAVLNQSLLLDTLINKYNKAKYEDLQRKQPIA</sequence>
<dbReference type="Proteomes" id="UP000253090">
    <property type="component" value="Unassembled WGS sequence"/>
</dbReference>
<protein>
    <submittedName>
        <fullName evidence="1">Spo0E like sporulation regulatory protein</fullName>
    </submittedName>
</protein>
<accession>A0A369B9P4</accession>
<organism evidence="1 2">
    <name type="scientific">Fontibacillus phaseoli</name>
    <dbReference type="NCBI Taxonomy" id="1416533"/>
    <lineage>
        <taxon>Bacteria</taxon>
        <taxon>Bacillati</taxon>
        <taxon>Bacillota</taxon>
        <taxon>Bacilli</taxon>
        <taxon>Bacillales</taxon>
        <taxon>Paenibacillaceae</taxon>
        <taxon>Fontibacillus</taxon>
    </lineage>
</organism>
<dbReference type="SUPFAM" id="SSF140500">
    <property type="entry name" value="BAS1536-like"/>
    <property type="match status" value="1"/>
</dbReference>
<dbReference type="EMBL" id="QPJW01000007">
    <property type="protein sequence ID" value="RCX18242.1"/>
    <property type="molecule type" value="Genomic_DNA"/>
</dbReference>
<dbReference type="RefSeq" id="WP_114497743.1">
    <property type="nucleotide sequence ID" value="NZ_QPJW01000007.1"/>
</dbReference>
<dbReference type="GO" id="GO:0046983">
    <property type="term" value="F:protein dimerization activity"/>
    <property type="evidence" value="ECO:0007669"/>
    <property type="project" value="InterPro"/>
</dbReference>
<name>A0A369B9P4_9BACL</name>
<reference evidence="1 2" key="1">
    <citation type="submission" date="2018-07" db="EMBL/GenBank/DDBJ databases">
        <title>Genomic Encyclopedia of Type Strains, Phase III (KMG-III): the genomes of soil and plant-associated and newly described type strains.</title>
        <authorList>
            <person name="Whitman W."/>
        </authorList>
    </citation>
    <scope>NUCLEOTIDE SEQUENCE [LARGE SCALE GENOMIC DNA]</scope>
    <source>
        <strain evidence="1 2">CECT 8333</strain>
    </source>
</reference>
<proteinExistence type="predicted"/>
<comment type="caution">
    <text evidence="1">The sequence shown here is derived from an EMBL/GenBank/DDBJ whole genome shotgun (WGS) entry which is preliminary data.</text>
</comment>
<dbReference type="OrthoDB" id="2627535at2"/>
<keyword evidence="2" id="KW-1185">Reference proteome</keyword>
<dbReference type="InterPro" id="IPR036638">
    <property type="entry name" value="HLH_DNA-bd_sf"/>
</dbReference>
<dbReference type="AlphaFoldDB" id="A0A369B9P4"/>
<gene>
    <name evidence="1" type="ORF">DFP94_107197</name>
</gene>
<dbReference type="Gene3D" id="4.10.280.10">
    <property type="entry name" value="Helix-loop-helix DNA-binding domain"/>
    <property type="match status" value="1"/>
</dbReference>